<keyword evidence="11" id="KW-0503">Monooxygenase</keyword>
<keyword evidence="12" id="KW-0472">Membrane</keyword>
<keyword evidence="9" id="KW-0560">Oxidoreductase</keyword>
<evidence type="ECO:0000256" key="10">
    <source>
        <dbReference type="ARBA" id="ARBA00023004"/>
    </source>
</evidence>
<keyword evidence="5 13" id="KW-0349">Heme</keyword>
<keyword evidence="6" id="KW-0812">Transmembrane</keyword>
<comment type="pathway">
    <text evidence="3">Secondary metabolite biosynthesis; terpenoid biosynthesis.</text>
</comment>
<accession>A0A8H6W9V7</accession>
<keyword evidence="15" id="KW-1185">Reference proteome</keyword>
<evidence type="ECO:0000256" key="12">
    <source>
        <dbReference type="ARBA" id="ARBA00023136"/>
    </source>
</evidence>
<evidence type="ECO:0000313" key="15">
    <source>
        <dbReference type="Proteomes" id="UP000613580"/>
    </source>
</evidence>
<dbReference type="AlphaFoldDB" id="A0A8H6W9V7"/>
<dbReference type="Pfam" id="PF00067">
    <property type="entry name" value="p450"/>
    <property type="match status" value="1"/>
</dbReference>
<dbReference type="GO" id="GO:0016705">
    <property type="term" value="F:oxidoreductase activity, acting on paired donors, with incorporation or reduction of molecular oxygen"/>
    <property type="evidence" value="ECO:0007669"/>
    <property type="project" value="InterPro"/>
</dbReference>
<dbReference type="CDD" id="cd11069">
    <property type="entry name" value="CYP_FUM15-like"/>
    <property type="match status" value="1"/>
</dbReference>
<dbReference type="InterPro" id="IPR036396">
    <property type="entry name" value="Cyt_P450_sf"/>
</dbReference>
<comment type="subcellular location">
    <subcellularLocation>
        <location evidence="2">Membrane</location>
    </subcellularLocation>
</comment>
<dbReference type="PANTHER" id="PTHR24305">
    <property type="entry name" value="CYTOCHROME P450"/>
    <property type="match status" value="1"/>
</dbReference>
<dbReference type="OrthoDB" id="1470350at2759"/>
<gene>
    <name evidence="14" type="ORF">HMN09_00856600</name>
</gene>
<keyword evidence="10 13" id="KW-0408">Iron</keyword>
<dbReference type="SUPFAM" id="SSF48264">
    <property type="entry name" value="Cytochrome P450"/>
    <property type="match status" value="1"/>
</dbReference>
<evidence type="ECO:0000256" key="5">
    <source>
        <dbReference type="ARBA" id="ARBA00022617"/>
    </source>
</evidence>
<dbReference type="EMBL" id="JACAZE010000011">
    <property type="protein sequence ID" value="KAF7304539.1"/>
    <property type="molecule type" value="Genomic_DNA"/>
</dbReference>
<keyword evidence="7 13" id="KW-0479">Metal-binding</keyword>
<dbReference type="InterPro" id="IPR001128">
    <property type="entry name" value="Cyt_P450"/>
</dbReference>
<organism evidence="14 15">
    <name type="scientific">Mycena chlorophos</name>
    <name type="common">Agaric fungus</name>
    <name type="synonym">Agaricus chlorophos</name>
    <dbReference type="NCBI Taxonomy" id="658473"/>
    <lineage>
        <taxon>Eukaryota</taxon>
        <taxon>Fungi</taxon>
        <taxon>Dikarya</taxon>
        <taxon>Basidiomycota</taxon>
        <taxon>Agaricomycotina</taxon>
        <taxon>Agaricomycetes</taxon>
        <taxon>Agaricomycetidae</taxon>
        <taxon>Agaricales</taxon>
        <taxon>Marasmiineae</taxon>
        <taxon>Mycenaceae</taxon>
        <taxon>Mycena</taxon>
    </lineage>
</organism>
<evidence type="ECO:0000256" key="3">
    <source>
        <dbReference type="ARBA" id="ARBA00004721"/>
    </source>
</evidence>
<evidence type="ECO:0000313" key="14">
    <source>
        <dbReference type="EMBL" id="KAF7304539.1"/>
    </source>
</evidence>
<dbReference type="InterPro" id="IPR002401">
    <property type="entry name" value="Cyt_P450_E_grp-I"/>
</dbReference>
<dbReference type="PRINTS" id="PR00463">
    <property type="entry name" value="EP450I"/>
</dbReference>
<evidence type="ECO:0000256" key="6">
    <source>
        <dbReference type="ARBA" id="ARBA00022692"/>
    </source>
</evidence>
<evidence type="ECO:0000256" key="7">
    <source>
        <dbReference type="ARBA" id="ARBA00022723"/>
    </source>
</evidence>
<sequence length="565" mass="62131">MSLVFTLLSAVLKVTFSLIGLAVGYVAYSLLSSWLRDATSPTRHLPGPPSSHWFFGNLKQMRDDREAERKWIARWGRTMRMTRFLGQGMLYTLDTKALHHILTHTDVFQKSEASRFGLGRLVGPGILVVEGEQHRRQRKIMNPAFGPPQVRALTSIFVDKALQLRDMWSAQIAASGKGSATVESLSWFSKASLDIIGLAGFSHDINAVGTADGGPQDELAEAFERITASESSFSLPRFLQMRFPPFRRIPTLSDASVLDAQKKMKSIGQRLLEQSKREVVENGTFETGHGRDLLTLLVKANTSKEVPESQRLCDEDVIAQVPTFLVAGHETTSTALTWALYALTQHPHIQARLREELLSVATDTPTMDELNALPFLECFVREVLRLYGPVPSTSRMAMRDDVIPLGTPFTGRDGVVRDSIRIKKGQIVVIPITAVNKDPALWGPDAGQFVPERWERTTQPPFAPSASSAGLLDAPVPGVWGSLLTFLGGPRGCIGFRFSLVETKALLFTLVRAFEFELGVDGGADMVGVRGNGIVERPILKGREQEGCQLPVVIRAVGVHAKEGI</sequence>
<keyword evidence="8" id="KW-1133">Transmembrane helix</keyword>
<dbReference type="PRINTS" id="PR00385">
    <property type="entry name" value="P450"/>
</dbReference>
<name>A0A8H6W9V7_MYCCL</name>
<dbReference type="Proteomes" id="UP000613580">
    <property type="component" value="Unassembled WGS sequence"/>
</dbReference>
<evidence type="ECO:0000256" key="1">
    <source>
        <dbReference type="ARBA" id="ARBA00001971"/>
    </source>
</evidence>
<evidence type="ECO:0000256" key="2">
    <source>
        <dbReference type="ARBA" id="ARBA00004370"/>
    </source>
</evidence>
<dbReference type="InterPro" id="IPR050121">
    <property type="entry name" value="Cytochrome_P450_monoxygenase"/>
</dbReference>
<dbReference type="GO" id="GO:0004497">
    <property type="term" value="F:monooxygenase activity"/>
    <property type="evidence" value="ECO:0007669"/>
    <property type="project" value="UniProtKB-KW"/>
</dbReference>
<feature type="binding site" description="axial binding residue" evidence="13">
    <location>
        <position position="493"/>
    </location>
    <ligand>
        <name>heme</name>
        <dbReference type="ChEBI" id="CHEBI:30413"/>
    </ligand>
    <ligandPart>
        <name>Fe</name>
        <dbReference type="ChEBI" id="CHEBI:18248"/>
    </ligandPart>
</feature>
<dbReference type="GO" id="GO:0016020">
    <property type="term" value="C:membrane"/>
    <property type="evidence" value="ECO:0007669"/>
    <property type="project" value="UniProtKB-SubCell"/>
</dbReference>
<reference evidence="14" key="1">
    <citation type="submission" date="2020-05" db="EMBL/GenBank/DDBJ databases">
        <title>Mycena genomes resolve the evolution of fungal bioluminescence.</title>
        <authorList>
            <person name="Tsai I.J."/>
        </authorList>
    </citation>
    <scope>NUCLEOTIDE SEQUENCE</scope>
    <source>
        <strain evidence="14">110903Hualien_Pintung</strain>
    </source>
</reference>
<evidence type="ECO:0000256" key="11">
    <source>
        <dbReference type="ARBA" id="ARBA00023033"/>
    </source>
</evidence>
<evidence type="ECO:0000256" key="8">
    <source>
        <dbReference type="ARBA" id="ARBA00022989"/>
    </source>
</evidence>
<comment type="similarity">
    <text evidence="4">Belongs to the cytochrome P450 family.</text>
</comment>
<dbReference type="GO" id="GO:0020037">
    <property type="term" value="F:heme binding"/>
    <property type="evidence" value="ECO:0007669"/>
    <property type="project" value="InterPro"/>
</dbReference>
<dbReference type="GO" id="GO:0005506">
    <property type="term" value="F:iron ion binding"/>
    <property type="evidence" value="ECO:0007669"/>
    <property type="project" value="InterPro"/>
</dbReference>
<dbReference type="PANTHER" id="PTHR24305:SF166">
    <property type="entry name" value="CYTOCHROME P450 12A4, MITOCHONDRIAL-RELATED"/>
    <property type="match status" value="1"/>
</dbReference>
<evidence type="ECO:0000256" key="13">
    <source>
        <dbReference type="PIRSR" id="PIRSR602401-1"/>
    </source>
</evidence>
<comment type="cofactor">
    <cofactor evidence="1 13">
        <name>heme</name>
        <dbReference type="ChEBI" id="CHEBI:30413"/>
    </cofactor>
</comment>
<protein>
    <recommendedName>
        <fullName evidence="16">Cytochrome P450</fullName>
    </recommendedName>
</protein>
<evidence type="ECO:0008006" key="16">
    <source>
        <dbReference type="Google" id="ProtNLM"/>
    </source>
</evidence>
<evidence type="ECO:0000256" key="9">
    <source>
        <dbReference type="ARBA" id="ARBA00023002"/>
    </source>
</evidence>
<proteinExistence type="inferred from homology"/>
<dbReference type="Gene3D" id="1.10.630.10">
    <property type="entry name" value="Cytochrome P450"/>
    <property type="match status" value="1"/>
</dbReference>
<evidence type="ECO:0000256" key="4">
    <source>
        <dbReference type="ARBA" id="ARBA00010617"/>
    </source>
</evidence>
<comment type="caution">
    <text evidence="14">The sequence shown here is derived from an EMBL/GenBank/DDBJ whole genome shotgun (WGS) entry which is preliminary data.</text>
</comment>